<feature type="compositionally biased region" description="Acidic residues" evidence="1">
    <location>
        <begin position="42"/>
        <end position="57"/>
    </location>
</feature>
<name>A0A7W9Q6S0_9ACTN</name>
<evidence type="ECO:0000313" key="3">
    <source>
        <dbReference type="Proteomes" id="UP000588098"/>
    </source>
</evidence>
<sequence>MAGLSALHSLLTRPATARTECRSVPDKHANAHEGARENEREDEREDAQEDADEEAYENEYGHVRGGGRNSVTPIDVQP</sequence>
<protein>
    <submittedName>
        <fullName evidence="2">Uncharacterized protein</fullName>
    </submittedName>
</protein>
<proteinExistence type="predicted"/>
<keyword evidence="3" id="KW-1185">Reference proteome</keyword>
<accession>A0A7W9Q6S0</accession>
<feature type="region of interest" description="Disordered" evidence="1">
    <location>
        <begin position="1"/>
        <end position="78"/>
    </location>
</feature>
<feature type="compositionally biased region" description="Basic and acidic residues" evidence="1">
    <location>
        <begin position="19"/>
        <end position="41"/>
    </location>
</feature>
<evidence type="ECO:0000313" key="2">
    <source>
        <dbReference type="EMBL" id="MBB5933762.1"/>
    </source>
</evidence>
<organism evidence="2 3">
    <name type="scientific">Streptomyces zagrosensis</name>
    <dbReference type="NCBI Taxonomy" id="1042984"/>
    <lineage>
        <taxon>Bacteria</taxon>
        <taxon>Bacillati</taxon>
        <taxon>Actinomycetota</taxon>
        <taxon>Actinomycetes</taxon>
        <taxon>Kitasatosporales</taxon>
        <taxon>Streptomycetaceae</taxon>
        <taxon>Streptomyces</taxon>
    </lineage>
</organism>
<reference evidence="2 3" key="1">
    <citation type="submission" date="2020-08" db="EMBL/GenBank/DDBJ databases">
        <title>Genomic Encyclopedia of Type Strains, Phase III (KMG-III): the genomes of soil and plant-associated and newly described type strains.</title>
        <authorList>
            <person name="Whitman W."/>
        </authorList>
    </citation>
    <scope>NUCLEOTIDE SEQUENCE [LARGE SCALE GENOMIC DNA]</scope>
    <source>
        <strain evidence="2 3">CECT 8305</strain>
    </source>
</reference>
<comment type="caution">
    <text evidence="2">The sequence shown here is derived from an EMBL/GenBank/DDBJ whole genome shotgun (WGS) entry which is preliminary data.</text>
</comment>
<dbReference type="AlphaFoldDB" id="A0A7W9Q6S0"/>
<evidence type="ECO:0000256" key="1">
    <source>
        <dbReference type="SAM" id="MobiDB-lite"/>
    </source>
</evidence>
<dbReference type="EMBL" id="JACHJL010000002">
    <property type="protein sequence ID" value="MBB5933762.1"/>
    <property type="molecule type" value="Genomic_DNA"/>
</dbReference>
<dbReference type="Proteomes" id="UP000588098">
    <property type="component" value="Unassembled WGS sequence"/>
</dbReference>
<gene>
    <name evidence="2" type="ORF">FHS42_000788</name>
</gene>